<dbReference type="RefSeq" id="XP_002366527.1">
    <property type="nucleotide sequence ID" value="XM_002366486.2"/>
</dbReference>
<accession>A0A125YYA5</accession>
<proteinExistence type="predicted"/>
<dbReference type="EMBL" id="CM002040">
    <property type="protein sequence ID" value="EPT30839.1"/>
    <property type="molecule type" value="Genomic_DNA"/>
</dbReference>
<sequence>MPTRDHSLVSGFPRLKTKKFIVLLSTYNHHVDQPLPPLGFRSTSWPCGVLTKKCEAFAKCGIGLTLWSVDKVFSHMSTWMLRQVVAFQSASGSRMFALCRDTGGKGELVGGCCFCFLKKHCSSLGNSNNAQPLEERGRESFNTTTTAVSYREALPDMNCYKCKIHIHEEGYLWSCT</sequence>
<gene>
    <name evidence="1" type="ORF">TGME49_238450</name>
</gene>
<reference evidence="1" key="1">
    <citation type="submission" date="2013-04" db="EMBL/GenBank/DDBJ databases">
        <authorList>
            <person name="Sibley D."/>
            <person name="Venepally P."/>
            <person name="Karamycheva S."/>
            <person name="Hadjithomas M."/>
            <person name="Khan A."/>
            <person name="Brunk B."/>
            <person name="Roos D."/>
            <person name="Caler E."/>
            <person name="Lorenzi H."/>
        </authorList>
    </citation>
    <scope>NUCLEOTIDE SEQUENCE [LARGE SCALE GENOMIC DNA]</scope>
    <source>
        <strain evidence="1">ME49</strain>
    </source>
</reference>
<dbReference type="EMBL" id="KE138826">
    <property type="protein sequence ID" value="EPT30839.1"/>
    <property type="molecule type" value="Genomic_DNA"/>
</dbReference>
<dbReference type="KEGG" id="tgo:TGME49_238450"/>
<protein>
    <submittedName>
        <fullName evidence="1">Uncharacterized protein</fullName>
    </submittedName>
</protein>
<dbReference type="AlphaFoldDB" id="A0A125YYA5"/>
<name>A0A125YYA5_TOXGM</name>
<dbReference type="Proteomes" id="UP000001529">
    <property type="component" value="Chromosome VI"/>
</dbReference>
<dbReference type="VEuPathDB" id="ToxoDB:TGME49_238450"/>
<dbReference type="GeneID" id="7901139"/>
<organism evidence="1 2">
    <name type="scientific">Toxoplasma gondii (strain ATCC 50611 / Me49)</name>
    <dbReference type="NCBI Taxonomy" id="508771"/>
    <lineage>
        <taxon>Eukaryota</taxon>
        <taxon>Sar</taxon>
        <taxon>Alveolata</taxon>
        <taxon>Apicomplexa</taxon>
        <taxon>Conoidasida</taxon>
        <taxon>Coccidia</taxon>
        <taxon>Eucoccidiorida</taxon>
        <taxon>Eimeriorina</taxon>
        <taxon>Sarcocystidae</taxon>
        <taxon>Toxoplasma</taxon>
    </lineage>
</organism>
<keyword evidence="2" id="KW-1185">Reference proteome</keyword>
<evidence type="ECO:0000313" key="2">
    <source>
        <dbReference type="Proteomes" id="UP000001529"/>
    </source>
</evidence>
<evidence type="ECO:0000313" key="1">
    <source>
        <dbReference type="EMBL" id="EPT30839.1"/>
    </source>
</evidence>